<evidence type="ECO:0000256" key="2">
    <source>
        <dbReference type="ARBA" id="ARBA00022679"/>
    </source>
</evidence>
<dbReference type="Pfam" id="PF02801">
    <property type="entry name" value="Ketoacyl-synt_C"/>
    <property type="match status" value="1"/>
</dbReference>
<protein>
    <submittedName>
        <fullName evidence="5">Beta-ketoacyl synthase N-terminal-like domain-containing protein</fullName>
    </submittedName>
</protein>
<dbReference type="PANTHER" id="PTHR11712:SF347">
    <property type="entry name" value="BETA KETOACYL-ACYL CARRIER PROTEIN SYNTHASE"/>
    <property type="match status" value="1"/>
</dbReference>
<dbReference type="Pfam" id="PF00109">
    <property type="entry name" value="ketoacyl-synt"/>
    <property type="match status" value="1"/>
</dbReference>
<name>A0ABW5WZ72_9FLAO</name>
<dbReference type="InterPro" id="IPR016039">
    <property type="entry name" value="Thiolase-like"/>
</dbReference>
<dbReference type="RefSeq" id="WP_251741445.1">
    <property type="nucleotide sequence ID" value="NZ_JBHUOJ010000001.1"/>
</dbReference>
<dbReference type="PROSITE" id="PS52004">
    <property type="entry name" value="KS3_2"/>
    <property type="match status" value="1"/>
</dbReference>
<gene>
    <name evidence="5" type="ORF">ACFSYS_00190</name>
</gene>
<keyword evidence="6" id="KW-1185">Reference proteome</keyword>
<accession>A0ABW5WZ72</accession>
<evidence type="ECO:0000313" key="5">
    <source>
        <dbReference type="EMBL" id="MFD2831682.1"/>
    </source>
</evidence>
<dbReference type="InterPro" id="IPR014031">
    <property type="entry name" value="Ketoacyl_synth_C"/>
</dbReference>
<dbReference type="InterPro" id="IPR014030">
    <property type="entry name" value="Ketoacyl_synth_N"/>
</dbReference>
<organism evidence="5 6">
    <name type="scientific">Christiangramia antarctica</name>
    <dbReference type="NCBI Taxonomy" id="2058158"/>
    <lineage>
        <taxon>Bacteria</taxon>
        <taxon>Pseudomonadati</taxon>
        <taxon>Bacteroidota</taxon>
        <taxon>Flavobacteriia</taxon>
        <taxon>Flavobacteriales</taxon>
        <taxon>Flavobacteriaceae</taxon>
        <taxon>Christiangramia</taxon>
    </lineage>
</organism>
<dbReference type="Proteomes" id="UP001597438">
    <property type="component" value="Unassembled WGS sequence"/>
</dbReference>
<evidence type="ECO:0000259" key="4">
    <source>
        <dbReference type="PROSITE" id="PS52004"/>
    </source>
</evidence>
<dbReference type="InterPro" id="IPR020841">
    <property type="entry name" value="PKS_Beta-ketoAc_synthase_dom"/>
</dbReference>
<feature type="domain" description="Ketosynthase family 3 (KS3)" evidence="4">
    <location>
        <begin position="1"/>
        <end position="374"/>
    </location>
</feature>
<comment type="caution">
    <text evidence="5">The sequence shown here is derived from an EMBL/GenBank/DDBJ whole genome shotgun (WGS) entry which is preliminary data.</text>
</comment>
<dbReference type="SUPFAM" id="SSF53901">
    <property type="entry name" value="Thiolase-like"/>
    <property type="match status" value="1"/>
</dbReference>
<evidence type="ECO:0000256" key="1">
    <source>
        <dbReference type="ARBA" id="ARBA00008467"/>
    </source>
</evidence>
<dbReference type="Gene3D" id="3.40.47.10">
    <property type="match status" value="1"/>
</dbReference>
<dbReference type="EMBL" id="JBHUOJ010000001">
    <property type="protein sequence ID" value="MFD2831682.1"/>
    <property type="molecule type" value="Genomic_DNA"/>
</dbReference>
<sequence length="376" mass="40415">MKNFLLADSIISPLGFGTEANLENLRNSKSALQLQPANNRFPNGYYAGIIDEDVLDVNFEKIGKISSLTKLEKMMILAIQDVLNSSAIDLENLGLVMATTKGNIDLITSNNFEGDRVQLWKLGEVIASFFKIKSKPIIVSNACISGGLAVKVANDLIRAGKCKHALVVAGDLVSEFVMAGFQSFQAISPFPCRPFSNDRAGISLGEAAAALLIGPKANSHSNIQYVNVCTANDANHISGPSRNGEGLVQAVSRVLENSNLKSDCLDYISAHGTATIYNDEMEAIAFNRLGLQEVPLNSFKGYYGHTLGASALIETILTKHALQNNELLKSLNYTAAGVSKSLKIIKENFKTDLKLALNTASGFGGCNLAMLLKKEI</sequence>
<evidence type="ECO:0000256" key="3">
    <source>
        <dbReference type="RuleBase" id="RU003694"/>
    </source>
</evidence>
<dbReference type="InterPro" id="IPR000794">
    <property type="entry name" value="Beta-ketoacyl_synthase"/>
</dbReference>
<keyword evidence="2 3" id="KW-0808">Transferase</keyword>
<evidence type="ECO:0000313" key="6">
    <source>
        <dbReference type="Proteomes" id="UP001597438"/>
    </source>
</evidence>
<reference evidence="6" key="1">
    <citation type="journal article" date="2019" name="Int. J. Syst. Evol. Microbiol.">
        <title>The Global Catalogue of Microorganisms (GCM) 10K type strain sequencing project: providing services to taxonomists for standard genome sequencing and annotation.</title>
        <authorList>
            <consortium name="The Broad Institute Genomics Platform"/>
            <consortium name="The Broad Institute Genome Sequencing Center for Infectious Disease"/>
            <person name="Wu L."/>
            <person name="Ma J."/>
        </authorList>
    </citation>
    <scope>NUCLEOTIDE SEQUENCE [LARGE SCALE GENOMIC DNA]</scope>
    <source>
        <strain evidence="6">KCTC 52925</strain>
    </source>
</reference>
<dbReference type="PANTHER" id="PTHR11712">
    <property type="entry name" value="POLYKETIDE SYNTHASE-RELATED"/>
    <property type="match status" value="1"/>
</dbReference>
<comment type="similarity">
    <text evidence="1 3">Belongs to the thiolase-like superfamily. Beta-ketoacyl-ACP synthases family.</text>
</comment>
<proteinExistence type="inferred from homology"/>